<accession>A0ABS2NWJ9</accession>
<dbReference type="EMBL" id="JAFBED010000001">
    <property type="protein sequence ID" value="MBM7618620.1"/>
    <property type="molecule type" value="Genomic_DNA"/>
</dbReference>
<evidence type="ECO:0000313" key="2">
    <source>
        <dbReference type="Proteomes" id="UP000737402"/>
    </source>
</evidence>
<dbReference type="Proteomes" id="UP000737402">
    <property type="component" value="Unassembled WGS sequence"/>
</dbReference>
<reference evidence="1 2" key="1">
    <citation type="submission" date="2021-01" db="EMBL/GenBank/DDBJ databases">
        <title>Genomic Encyclopedia of Type Strains, Phase IV (KMG-IV): sequencing the most valuable type-strain genomes for metagenomic binning, comparative biology and taxonomic classification.</title>
        <authorList>
            <person name="Goeker M."/>
        </authorList>
    </citation>
    <scope>NUCLEOTIDE SEQUENCE [LARGE SCALE GENOMIC DNA]</scope>
    <source>
        <strain evidence="1 2">DSM 25879</strain>
    </source>
</reference>
<name>A0ABS2NWJ9_9BACI</name>
<organism evidence="1 2">
    <name type="scientific">Sutcliffiella tianshenii</name>
    <dbReference type="NCBI Taxonomy" id="1463404"/>
    <lineage>
        <taxon>Bacteria</taxon>
        <taxon>Bacillati</taxon>
        <taxon>Bacillota</taxon>
        <taxon>Bacilli</taxon>
        <taxon>Bacillales</taxon>
        <taxon>Bacillaceae</taxon>
        <taxon>Sutcliffiella</taxon>
    </lineage>
</organism>
<sequence>MDRRVASGRPAVWRISGLAYRGIGGLANRQIGE</sequence>
<comment type="caution">
    <text evidence="1">The sequence shown here is derived from an EMBL/GenBank/DDBJ whole genome shotgun (WGS) entry which is preliminary data.</text>
</comment>
<gene>
    <name evidence="1" type="ORF">JOC95_000462</name>
</gene>
<evidence type="ECO:0000313" key="1">
    <source>
        <dbReference type="EMBL" id="MBM7618620.1"/>
    </source>
</evidence>
<protein>
    <submittedName>
        <fullName evidence="1">Uncharacterized protein</fullName>
    </submittedName>
</protein>
<keyword evidence="2" id="KW-1185">Reference proteome</keyword>
<proteinExistence type="predicted"/>